<sequence>MAVVCPPVSEEALSTMPYISEDLQDMARYFCLCLKYADRCGRGDCPVNPAKCAAAYVAVLNVKGSVVRGKYYVYAKRHFPEKFFEQMARAASHMVGGASYLPYEVLLALAVYYYNII</sequence>
<evidence type="ECO:0000313" key="2">
    <source>
        <dbReference type="Proteomes" id="UP000009062"/>
    </source>
</evidence>
<name>H6Q7W5_PYROT</name>
<dbReference type="STRING" id="698757.Pogu_0595"/>
<gene>
    <name evidence="1" type="ordered locus">Pogu_0595</name>
</gene>
<dbReference type="Proteomes" id="UP000009062">
    <property type="component" value="Chromosome"/>
</dbReference>
<dbReference type="HOGENOM" id="CLU_2079514_0_0_2"/>
<dbReference type="AlphaFoldDB" id="H6Q7W5"/>
<dbReference type="KEGG" id="pog:Pogu_0595"/>
<keyword evidence="2" id="KW-1185">Reference proteome</keyword>
<organism evidence="1 2">
    <name type="scientific">Pyrobaculum oguniense (strain DSM 13380 / JCM 10595 / TE7)</name>
    <dbReference type="NCBI Taxonomy" id="698757"/>
    <lineage>
        <taxon>Archaea</taxon>
        <taxon>Thermoproteota</taxon>
        <taxon>Thermoprotei</taxon>
        <taxon>Thermoproteales</taxon>
        <taxon>Thermoproteaceae</taxon>
        <taxon>Pyrobaculum</taxon>
    </lineage>
</organism>
<protein>
    <submittedName>
        <fullName evidence="1">Uncharacterized protein</fullName>
    </submittedName>
</protein>
<proteinExistence type="predicted"/>
<dbReference type="EMBL" id="CP003316">
    <property type="protein sequence ID" value="AFA38622.1"/>
    <property type="molecule type" value="Genomic_DNA"/>
</dbReference>
<accession>H6Q7W5</accession>
<reference evidence="1 2" key="1">
    <citation type="journal article" date="2012" name="Stand. Genomic Sci.">
        <title>Complete genome sequence of Pyrobaculum oguniense.</title>
        <authorList>
            <person name="Bernick D.L."/>
            <person name="Karplus K."/>
            <person name="Lui L.M."/>
            <person name="Coker J.K."/>
            <person name="Murphy J.N."/>
            <person name="Chan P.P."/>
            <person name="Cozen A.E."/>
            <person name="Lowe T.M."/>
        </authorList>
    </citation>
    <scope>NUCLEOTIDE SEQUENCE [LARGE SCALE GENOMIC DNA]</scope>
    <source>
        <strain evidence="1 2">TE7</strain>
    </source>
</reference>
<evidence type="ECO:0000313" key="1">
    <source>
        <dbReference type="EMBL" id="AFA38622.1"/>
    </source>
</evidence>